<organism evidence="2 3">
    <name type="scientific">Canavalia gladiata</name>
    <name type="common">Sword bean</name>
    <name type="synonym">Dolichos gladiatus</name>
    <dbReference type="NCBI Taxonomy" id="3824"/>
    <lineage>
        <taxon>Eukaryota</taxon>
        <taxon>Viridiplantae</taxon>
        <taxon>Streptophyta</taxon>
        <taxon>Embryophyta</taxon>
        <taxon>Tracheophyta</taxon>
        <taxon>Spermatophyta</taxon>
        <taxon>Magnoliopsida</taxon>
        <taxon>eudicotyledons</taxon>
        <taxon>Gunneridae</taxon>
        <taxon>Pentapetalae</taxon>
        <taxon>rosids</taxon>
        <taxon>fabids</taxon>
        <taxon>Fabales</taxon>
        <taxon>Fabaceae</taxon>
        <taxon>Papilionoideae</taxon>
        <taxon>50 kb inversion clade</taxon>
        <taxon>NPAAA clade</taxon>
        <taxon>indigoferoid/millettioid clade</taxon>
        <taxon>Phaseoleae</taxon>
        <taxon>Canavalia</taxon>
    </lineage>
</organism>
<evidence type="ECO:0000313" key="3">
    <source>
        <dbReference type="Proteomes" id="UP001367508"/>
    </source>
</evidence>
<sequence>MSGGLWLHLTARGWISFKRKTVPVGTRTCVLFLATGAESAWFWVQSNQLHQVSIMLNEFGESLMIGVSDRWRQKLSSIVLAGSLGALLLYGCSVEDGLESKVSGSLCSVSSGGDRRSFFREVSTSSTPDASSSRLQRPRAKFSGFPRGALPDMGACHLTYASSVLVFGAGASSYFIRLVETHLDSSLAPHQGHVSVGPASLVWSYVFAARSIIRLSDLSRVRVRVAPNGSRNIRDVSGDFPKETSFPFSLSEKFPSSQKEKAKSP</sequence>
<proteinExistence type="predicted"/>
<name>A0AAN9MBH3_CANGL</name>
<gene>
    <name evidence="2" type="ORF">VNO77_07479</name>
</gene>
<keyword evidence="3" id="KW-1185">Reference proteome</keyword>
<comment type="caution">
    <text evidence="2">The sequence shown here is derived from an EMBL/GenBank/DDBJ whole genome shotgun (WGS) entry which is preliminary data.</text>
</comment>
<evidence type="ECO:0000313" key="2">
    <source>
        <dbReference type="EMBL" id="KAK7349794.1"/>
    </source>
</evidence>
<dbReference type="EMBL" id="JAYMYQ010000002">
    <property type="protein sequence ID" value="KAK7349794.1"/>
    <property type="molecule type" value="Genomic_DNA"/>
</dbReference>
<feature type="region of interest" description="Disordered" evidence="1">
    <location>
        <begin position="232"/>
        <end position="265"/>
    </location>
</feature>
<reference evidence="2 3" key="1">
    <citation type="submission" date="2024-01" db="EMBL/GenBank/DDBJ databases">
        <title>The genomes of 5 underutilized Papilionoideae crops provide insights into root nodulation and disease resistanc.</title>
        <authorList>
            <person name="Jiang F."/>
        </authorList>
    </citation>
    <scope>NUCLEOTIDE SEQUENCE [LARGE SCALE GENOMIC DNA]</scope>
    <source>
        <strain evidence="2">LVBAO_FW01</strain>
        <tissue evidence="2">Leaves</tissue>
    </source>
</reference>
<dbReference type="AlphaFoldDB" id="A0AAN9MBH3"/>
<accession>A0AAN9MBH3</accession>
<evidence type="ECO:0000256" key="1">
    <source>
        <dbReference type="SAM" id="MobiDB-lite"/>
    </source>
</evidence>
<feature type="compositionally biased region" description="Basic and acidic residues" evidence="1">
    <location>
        <begin position="232"/>
        <end position="242"/>
    </location>
</feature>
<dbReference type="Proteomes" id="UP001367508">
    <property type="component" value="Unassembled WGS sequence"/>
</dbReference>
<protein>
    <submittedName>
        <fullName evidence="2">Uncharacterized protein</fullName>
    </submittedName>
</protein>